<evidence type="ECO:0000256" key="8">
    <source>
        <dbReference type="HAMAP-Rule" id="MF_00728"/>
    </source>
</evidence>
<dbReference type="STRING" id="491915.Aflv_0469"/>
<evidence type="ECO:0000313" key="11">
    <source>
        <dbReference type="Proteomes" id="UP000000742"/>
    </source>
</evidence>
<dbReference type="NCBIfam" id="NF003413">
    <property type="entry name" value="PRK04778.1-7"/>
    <property type="match status" value="1"/>
</dbReference>
<evidence type="ECO:0000313" key="10">
    <source>
        <dbReference type="EMBL" id="ACJ32853.1"/>
    </source>
</evidence>
<evidence type="ECO:0000256" key="2">
    <source>
        <dbReference type="ARBA" id="ARBA00022692"/>
    </source>
</evidence>
<evidence type="ECO:0000256" key="1">
    <source>
        <dbReference type="ARBA" id="ARBA00022618"/>
    </source>
</evidence>
<comment type="subcellular location">
    <subcellularLocation>
        <location evidence="8">Cell membrane</location>
        <topology evidence="8">Single-pass membrane protein</topology>
    </subcellularLocation>
    <text evidence="8">Colocalized with FtsZ to the nascent septal site.</text>
</comment>
<evidence type="ECO:0000256" key="4">
    <source>
        <dbReference type="ARBA" id="ARBA00023054"/>
    </source>
</evidence>
<feature type="topological domain" description="Cytoplasmic" evidence="8">
    <location>
        <begin position="29"/>
        <end position="570"/>
    </location>
</feature>
<dbReference type="HOGENOM" id="CLU_034079_1_0_9"/>
<accession>B7GGQ1</accession>
<gene>
    <name evidence="8 10" type="primary">ezrA</name>
    <name evidence="10" type="ordered locus">Aflv_0469</name>
</gene>
<dbReference type="KEGG" id="afl:Aflv_0469"/>
<feature type="coiled-coil region" evidence="8">
    <location>
        <begin position="105"/>
        <end position="192"/>
    </location>
</feature>
<comment type="similarity">
    <text evidence="8">Belongs to the EzrA family.</text>
</comment>
<dbReference type="Pfam" id="PF06160">
    <property type="entry name" value="EzrA"/>
    <property type="match status" value="1"/>
</dbReference>
<evidence type="ECO:0000256" key="7">
    <source>
        <dbReference type="ARBA" id="ARBA00023306"/>
    </source>
</evidence>
<keyword evidence="5 8" id="KW-0472">Membrane</keyword>
<protein>
    <recommendedName>
        <fullName evidence="8">Septation ring formation regulator EzrA</fullName>
    </recommendedName>
</protein>
<dbReference type="EMBL" id="CP000922">
    <property type="protein sequence ID" value="ACJ32853.1"/>
    <property type="molecule type" value="Genomic_DNA"/>
</dbReference>
<keyword evidence="7 8" id="KW-0131">Cell cycle</keyword>
<feature type="topological domain" description="Extracellular" evidence="8">
    <location>
        <begin position="1"/>
        <end position="9"/>
    </location>
</feature>
<feature type="transmembrane region" description="Helical" evidence="9">
    <location>
        <begin position="7"/>
        <end position="27"/>
    </location>
</feature>
<dbReference type="GO" id="GO:0005940">
    <property type="term" value="C:septin ring"/>
    <property type="evidence" value="ECO:0007669"/>
    <property type="project" value="InterPro"/>
</dbReference>
<keyword evidence="8" id="KW-1003">Cell membrane</keyword>
<comment type="function">
    <text evidence="8">Negative regulator of FtsZ ring formation; modulates the frequency and position of FtsZ ring formation. Inhibits FtsZ ring formation at polar sites. Interacts either with FtsZ or with one of its binding partners to promote depolymerization.</text>
</comment>
<evidence type="ECO:0000256" key="5">
    <source>
        <dbReference type="ARBA" id="ARBA00023136"/>
    </source>
</evidence>
<evidence type="ECO:0000256" key="6">
    <source>
        <dbReference type="ARBA" id="ARBA00023210"/>
    </source>
</evidence>
<dbReference type="Proteomes" id="UP000000742">
    <property type="component" value="Chromosome"/>
</dbReference>
<dbReference type="AlphaFoldDB" id="B7GGQ1"/>
<dbReference type="InterPro" id="IPR010379">
    <property type="entry name" value="EzrA"/>
</dbReference>
<name>B7GGQ1_ANOFW</name>
<dbReference type="GO" id="GO:0000921">
    <property type="term" value="P:septin ring assembly"/>
    <property type="evidence" value="ECO:0007669"/>
    <property type="project" value="InterPro"/>
</dbReference>
<keyword evidence="3 8" id="KW-1133">Transmembrane helix</keyword>
<evidence type="ECO:0000256" key="9">
    <source>
        <dbReference type="SAM" id="Phobius"/>
    </source>
</evidence>
<keyword evidence="4 8" id="KW-0175">Coiled coil</keyword>
<evidence type="ECO:0000256" key="3">
    <source>
        <dbReference type="ARBA" id="ARBA00022989"/>
    </source>
</evidence>
<sequence>MTTRRPIMEFVAISALLVIGGLTYTYVHRKRLYKQIDQLEQWKISLMNRPVPEELSKIKSLNMMGETEQLFEKWRNEWDDIVAVQLPNIEEKLFDIEEAVVKYRFMKAKEALRQTEQQLQEIEGNIQRILLELQELVGSEEKNREEIEQLKEKYRHVKKAMLTQRHTFGRTEAALEARLNELQQQFQSFEQLTTEGNYLAAREVVLLIQNELNEFNRFIEHIPLLLSDAQVEIPAQLDNIIEGYRELLEKEYVLDHLPVEKEVEAIRGKVSEVLALLETLAVDEAEKLLREAQEDIDTLYDLLEKEVYAERFVHEETEKIEQTLYELEEETKETRDETLFVQQSYHLSQSDLDKYRQIEKQVQQLMKRFMLIQQKMIEERLAYSLIREELEEILAQIATVKEKHVQFREHLYALRKDELAAREKLAEMKKQLSEAIRLVKKSKLPGLPESYMLQVSEARESLTRVSLTLDGKPLNMEAVHQSLDEAIVFVQNVYDQTKEMIEQAQLAESVIQYGNRYRRRFHAVNAGLEEAEQLFRRYEYELALQKAIAAVEQVEEGAFERIRQWLKENE</sequence>
<keyword evidence="2 8" id="KW-0812">Transmembrane</keyword>
<feature type="coiled-coil region" evidence="8">
    <location>
        <begin position="282"/>
        <end position="403"/>
    </location>
</feature>
<organism evidence="10 11">
    <name type="scientific">Anoxybacillus flavithermus (strain DSM 21510 / WK1)</name>
    <dbReference type="NCBI Taxonomy" id="491915"/>
    <lineage>
        <taxon>Bacteria</taxon>
        <taxon>Bacillati</taxon>
        <taxon>Bacillota</taxon>
        <taxon>Bacilli</taxon>
        <taxon>Bacillales</taxon>
        <taxon>Anoxybacillaceae</taxon>
        <taxon>Anoxybacillus</taxon>
    </lineage>
</organism>
<reference evidence="10 11" key="1">
    <citation type="journal article" date="2008" name="Genome Biol.">
        <title>Encapsulated in silica: genome, proteome and physiology of the thermophilic bacterium Anoxybacillus flavithermus WK1.</title>
        <authorList>
            <person name="Saw J.H."/>
            <person name="Mountain B.W."/>
            <person name="Feng L."/>
            <person name="Omelchenko M.V."/>
            <person name="Hou S."/>
            <person name="Saito J.A."/>
            <person name="Stott M.B."/>
            <person name="Li D."/>
            <person name="Zhao G."/>
            <person name="Wu J."/>
            <person name="Galperin M.Y."/>
            <person name="Koonin E.V."/>
            <person name="Makarova K.S."/>
            <person name="Wolf Y.I."/>
            <person name="Rigden D.J."/>
            <person name="Dunfield P.F."/>
            <person name="Wang L."/>
            <person name="Alam M."/>
        </authorList>
    </citation>
    <scope>NUCLEOTIDE SEQUENCE [LARGE SCALE GENOMIC DNA]</scope>
    <source>
        <strain evidence="11">DSM 21510 / WK1</strain>
    </source>
</reference>
<dbReference type="eggNOG" id="COG4477">
    <property type="taxonomic scope" value="Bacteria"/>
</dbReference>
<keyword evidence="1 8" id="KW-0132">Cell division</keyword>
<proteinExistence type="inferred from homology"/>
<dbReference type="GO" id="GO:0000917">
    <property type="term" value="P:division septum assembly"/>
    <property type="evidence" value="ECO:0007669"/>
    <property type="project" value="UniProtKB-KW"/>
</dbReference>
<dbReference type="GO" id="GO:0005886">
    <property type="term" value="C:plasma membrane"/>
    <property type="evidence" value="ECO:0007669"/>
    <property type="project" value="UniProtKB-SubCell"/>
</dbReference>
<keyword evidence="6 8" id="KW-0717">Septation</keyword>
<dbReference type="HAMAP" id="MF_00728">
    <property type="entry name" value="EzrA"/>
    <property type="match status" value="1"/>
</dbReference>